<dbReference type="SMART" id="SM00954">
    <property type="entry name" value="RelA_SpoT"/>
    <property type="match status" value="1"/>
</dbReference>
<dbReference type="AlphaFoldDB" id="A0A4Z1E7J7"/>
<comment type="caution">
    <text evidence="2">The sequence shown here is derived from an EMBL/GenBank/DDBJ whole genome shotgun (WGS) entry which is preliminary data.</text>
</comment>
<evidence type="ECO:0000313" key="2">
    <source>
        <dbReference type="EMBL" id="TGO06672.1"/>
    </source>
</evidence>
<dbReference type="InterPro" id="IPR043519">
    <property type="entry name" value="NT_sf"/>
</dbReference>
<sequence>MAGGGTYGGEMTEPIEPGAPAVSLDHLAQMFRQIDGEGASDTDAAELREIALGFRRLLMTYRFGLDEMMTKVTILREEFRHIHDYTPIEHIGSRMKSFESILAKANRRGIPLRPDAVRDSLTDIAGVRITCSFVTDIYRMRDLLIGQRDVTLLQEKDYIAEPKANGYKSLHLILSVPVYLSDRIEQVVVEVQLRTIAMDFWASLEHKIYYKYDREIPPHLTAALAAAATEAATLDATMQRIHSEVQELARDGDAAGAAGSGGSDAPVRAGAPIIATIVEPPSDLGHRTVAL</sequence>
<dbReference type="Pfam" id="PF04607">
    <property type="entry name" value="RelA_SpoT"/>
    <property type="match status" value="1"/>
</dbReference>
<accession>A0A4Z1E7J7</accession>
<evidence type="ECO:0000259" key="1">
    <source>
        <dbReference type="SMART" id="SM00954"/>
    </source>
</evidence>
<keyword evidence="2" id="KW-0808">Transferase</keyword>
<keyword evidence="3" id="KW-1185">Reference proteome</keyword>
<dbReference type="Gene3D" id="3.30.460.10">
    <property type="entry name" value="Beta Polymerase, domain 2"/>
    <property type="match status" value="1"/>
</dbReference>
<dbReference type="Proteomes" id="UP000297318">
    <property type="component" value="Unassembled WGS sequence"/>
</dbReference>
<gene>
    <name evidence="2" type="ORF">SERN_0864</name>
</gene>
<dbReference type="GO" id="GO:0015969">
    <property type="term" value="P:guanosine tetraphosphate metabolic process"/>
    <property type="evidence" value="ECO:0007669"/>
    <property type="project" value="InterPro"/>
</dbReference>
<evidence type="ECO:0000313" key="3">
    <source>
        <dbReference type="Proteomes" id="UP000297318"/>
    </source>
</evidence>
<feature type="domain" description="RelA/SpoT" evidence="1">
    <location>
        <begin position="93"/>
        <end position="216"/>
    </location>
</feature>
<keyword evidence="2" id="KW-0418">Kinase</keyword>
<dbReference type="InterPro" id="IPR007685">
    <property type="entry name" value="RelA_SpoT"/>
</dbReference>
<dbReference type="EMBL" id="RHPJ01000001">
    <property type="protein sequence ID" value="TGO06672.1"/>
    <property type="molecule type" value="Genomic_DNA"/>
</dbReference>
<dbReference type="GO" id="GO:0016301">
    <property type="term" value="F:kinase activity"/>
    <property type="evidence" value="ECO:0007669"/>
    <property type="project" value="UniProtKB-KW"/>
</dbReference>
<dbReference type="Gene3D" id="1.10.287.860">
    <property type="entry name" value="Nucleotidyltransferase"/>
    <property type="match status" value="1"/>
</dbReference>
<proteinExistence type="predicted"/>
<protein>
    <submittedName>
        <fullName evidence="2">GTP pyrophosphokinase</fullName>
    </submittedName>
</protein>
<dbReference type="SUPFAM" id="SSF81301">
    <property type="entry name" value="Nucleotidyltransferase"/>
    <property type="match status" value="1"/>
</dbReference>
<dbReference type="CDD" id="cd05399">
    <property type="entry name" value="NT_Rel-Spo_like"/>
    <property type="match status" value="1"/>
</dbReference>
<organism evidence="2 3">
    <name type="scientific">Serinibacter arcticus</name>
    <dbReference type="NCBI Taxonomy" id="1655435"/>
    <lineage>
        <taxon>Bacteria</taxon>
        <taxon>Bacillati</taxon>
        <taxon>Actinomycetota</taxon>
        <taxon>Actinomycetes</taxon>
        <taxon>Micrococcales</taxon>
        <taxon>Beutenbergiaceae</taxon>
        <taxon>Serinibacter</taxon>
    </lineage>
</organism>
<dbReference type="PANTHER" id="PTHR47837">
    <property type="entry name" value="GTP PYROPHOSPHOKINASE YJBM"/>
    <property type="match status" value="1"/>
</dbReference>
<dbReference type="InterPro" id="IPR052366">
    <property type="entry name" value="GTP_Pyrophosphokinase"/>
</dbReference>
<reference evidence="2 3" key="1">
    <citation type="submission" date="2018-11" db="EMBL/GenBank/DDBJ databases">
        <title>Complete genome sequencing of the Actinobacteria Serinibacter sp. K3-2.</title>
        <authorList>
            <person name="Rakitin A.L."/>
            <person name="Beletsky A.V."/>
            <person name="Mardanov A.V."/>
            <person name="Ravin N.V."/>
            <person name="Gromova A.S."/>
            <person name="Filippova S.N."/>
            <person name="Gal'Chenko V.F."/>
        </authorList>
    </citation>
    <scope>NUCLEOTIDE SEQUENCE [LARGE SCALE GENOMIC DNA]</scope>
    <source>
        <strain evidence="2 3">K3-2</strain>
    </source>
</reference>
<dbReference type="PANTHER" id="PTHR47837:SF2">
    <property type="entry name" value="GTP PYROPHOSPHOKINASE YWAC"/>
    <property type="match status" value="1"/>
</dbReference>
<name>A0A4Z1E7J7_9MICO</name>